<dbReference type="NCBIfam" id="TIGR01955">
    <property type="entry name" value="RfaH"/>
    <property type="match status" value="1"/>
</dbReference>
<dbReference type="PANTHER" id="PTHR30265:SF7">
    <property type="entry name" value="TRANSCRIPTION ANTITERMINATION PROTEIN RFAH"/>
    <property type="match status" value="1"/>
</dbReference>
<feature type="domain" description="NusG-like N-terminal" evidence="5">
    <location>
        <begin position="1"/>
        <end position="100"/>
    </location>
</feature>
<dbReference type="SMART" id="SM00738">
    <property type="entry name" value="NGN"/>
    <property type="match status" value="1"/>
</dbReference>
<dbReference type="PANTHER" id="PTHR30265">
    <property type="entry name" value="RHO-INTERACTING TRANSCRIPTION TERMINATION FACTOR NUSG"/>
    <property type="match status" value="1"/>
</dbReference>
<organism evidence="6 7">
    <name type="scientific">Proteus penneri</name>
    <dbReference type="NCBI Taxonomy" id="102862"/>
    <lineage>
        <taxon>Bacteria</taxon>
        <taxon>Pseudomonadati</taxon>
        <taxon>Pseudomonadota</taxon>
        <taxon>Gammaproteobacteria</taxon>
        <taxon>Enterobacterales</taxon>
        <taxon>Morganellaceae</taxon>
        <taxon>Proteus</taxon>
    </lineage>
</organism>
<comment type="function">
    <text evidence="4">Enhances distal genes transcription elongation in a specialized subset of operons that encode extracytoplasmic components. RfaH is recruited into a multi-component RNA polymerase complex by the ops element, which is a short conserved DNA sequence located downstream of the main promoter of these operons. Once bound, RfaH suppresses pausing and inhibits Rho-dependent and intrinsic termination at a subset of sites. Termination signals are bypassed, which allows complete synthesis of long RNA chains.</text>
</comment>
<evidence type="ECO:0000256" key="1">
    <source>
        <dbReference type="ARBA" id="ARBA00022814"/>
    </source>
</evidence>
<dbReference type="GeneID" id="76525184"/>
<dbReference type="EMBL" id="CVRY01000006">
    <property type="protein sequence ID" value="CRL64024.1"/>
    <property type="molecule type" value="Genomic_DNA"/>
</dbReference>
<dbReference type="InterPro" id="IPR043425">
    <property type="entry name" value="NusG-like"/>
</dbReference>
<dbReference type="Gene3D" id="3.30.70.940">
    <property type="entry name" value="NusG, N-terminal domain"/>
    <property type="match status" value="1"/>
</dbReference>
<evidence type="ECO:0000259" key="5">
    <source>
        <dbReference type="SMART" id="SM00738"/>
    </source>
</evidence>
<evidence type="ECO:0000313" key="7">
    <source>
        <dbReference type="Proteomes" id="UP000183920"/>
    </source>
</evidence>
<dbReference type="GO" id="GO:0006354">
    <property type="term" value="P:DNA-templated transcription elongation"/>
    <property type="evidence" value="ECO:0007669"/>
    <property type="project" value="InterPro"/>
</dbReference>
<dbReference type="CDD" id="cd09892">
    <property type="entry name" value="NGN_SP_RfaH"/>
    <property type="match status" value="1"/>
</dbReference>
<dbReference type="GO" id="GO:0003677">
    <property type="term" value="F:DNA binding"/>
    <property type="evidence" value="ECO:0007669"/>
    <property type="project" value="UniProtKB-UniRule"/>
</dbReference>
<dbReference type="Pfam" id="PF02357">
    <property type="entry name" value="NusG"/>
    <property type="match status" value="1"/>
</dbReference>
<dbReference type="HAMAP" id="MF_00951">
    <property type="entry name" value="RfaH"/>
    <property type="match status" value="1"/>
</dbReference>
<gene>
    <name evidence="4 6" type="primary">rfaH</name>
    <name evidence="6" type="ORF">BN1804_02773</name>
</gene>
<protein>
    <recommendedName>
        <fullName evidence="4">Transcription antitermination protein RfaH</fullName>
    </recommendedName>
</protein>
<dbReference type="InterPro" id="IPR010215">
    <property type="entry name" value="Transcription_antiterm_RfaH"/>
</dbReference>
<evidence type="ECO:0000313" key="6">
    <source>
        <dbReference type="EMBL" id="CRL64024.1"/>
    </source>
</evidence>
<dbReference type="Proteomes" id="UP000183920">
    <property type="component" value="Unassembled WGS sequence"/>
</dbReference>
<evidence type="ECO:0000256" key="2">
    <source>
        <dbReference type="ARBA" id="ARBA00023015"/>
    </source>
</evidence>
<comment type="subunit">
    <text evidence="4">Interacts with both the nontemplate DNA and the RNA polymerase (RNAP).</text>
</comment>
<evidence type="ECO:0000256" key="3">
    <source>
        <dbReference type="ARBA" id="ARBA00023163"/>
    </source>
</evidence>
<keyword evidence="3 4" id="KW-0804">Transcription</keyword>
<dbReference type="GO" id="GO:0001073">
    <property type="term" value="F:transcription antitermination factor activity, DNA binding"/>
    <property type="evidence" value="ECO:0007669"/>
    <property type="project" value="UniProtKB-UniRule"/>
</dbReference>
<dbReference type="SUPFAM" id="SSF82679">
    <property type="entry name" value="N-utilization substance G protein NusG, N-terminal domain"/>
    <property type="match status" value="1"/>
</dbReference>
<reference evidence="7" key="1">
    <citation type="submission" date="2015-06" db="EMBL/GenBank/DDBJ databases">
        <authorList>
            <person name="Urmite Genomes"/>
        </authorList>
    </citation>
    <scope>NUCLEOTIDE SEQUENCE [LARGE SCALE GENOMIC DNA]</scope>
    <source>
        <strain evidence="7">CSUR P1867</strain>
    </source>
</reference>
<name>A0A0G4QEK6_9GAMM</name>
<dbReference type="AlphaFoldDB" id="A0A0G4QEK6"/>
<accession>A0A0G4QEK6</accession>
<dbReference type="GO" id="GO:0005829">
    <property type="term" value="C:cytosol"/>
    <property type="evidence" value="ECO:0007669"/>
    <property type="project" value="TreeGrafter"/>
</dbReference>
<dbReference type="RefSeq" id="WP_072064496.1">
    <property type="nucleotide sequence ID" value="NZ_CAXOKO010000005.1"/>
</dbReference>
<dbReference type="InterPro" id="IPR006645">
    <property type="entry name" value="NGN-like_dom"/>
</dbReference>
<dbReference type="NCBIfam" id="NF006534">
    <property type="entry name" value="PRK09014.1"/>
    <property type="match status" value="1"/>
</dbReference>
<comment type="similarity">
    <text evidence="4">Belongs to the RfaH family.</text>
</comment>
<keyword evidence="1 4" id="KW-0889">Transcription antitermination</keyword>
<sequence>MKNWYLLYCKRGQIPRAIEHLERQQVGCFTPFVTIEKIVRGKRTAVTEPLFPNYLFIEFDPEVIHTTTINSTRGVSSFVRFGKYPVTVPQDVIDTLQIPQLSTLSYSEENVPHSGDSVLITEGIFQGLQAIYQEPDGEARSILLLNILNSEVKKSVSNKEFKKESP</sequence>
<keyword evidence="2 4" id="KW-0805">Transcription regulation</keyword>
<proteinExistence type="inferred from homology"/>
<evidence type="ECO:0000256" key="4">
    <source>
        <dbReference type="HAMAP-Rule" id="MF_00951"/>
    </source>
</evidence>
<dbReference type="InterPro" id="IPR036735">
    <property type="entry name" value="NGN_dom_sf"/>
</dbReference>
<keyword evidence="4" id="KW-0238">DNA-binding</keyword>